<feature type="domain" description="DUF4349" evidence="2">
    <location>
        <begin position="59"/>
        <end position="290"/>
    </location>
</feature>
<evidence type="ECO:0000313" key="4">
    <source>
        <dbReference type="Proteomes" id="UP000199580"/>
    </source>
</evidence>
<proteinExistence type="predicted"/>
<dbReference type="STRING" id="1128970.SAMN04487935_1640"/>
<gene>
    <name evidence="3" type="ORF">SAMN04487935_1640</name>
</gene>
<keyword evidence="1" id="KW-0812">Transmembrane</keyword>
<dbReference type="EMBL" id="FNEZ01000002">
    <property type="protein sequence ID" value="SDJ72970.1"/>
    <property type="molecule type" value="Genomic_DNA"/>
</dbReference>
<accession>A0A1G8W625</accession>
<name>A0A1G8W625_9FLAO</name>
<dbReference type="RefSeq" id="WP_091393662.1">
    <property type="nucleotide sequence ID" value="NZ_BKAI01000003.1"/>
</dbReference>
<sequence>MKTTFLFGVAALFAILVISCKQGESPQEEAALSEKTSADESMKNVLSSNAAVQNPDDKRKFIQKADIKFKVKNVAQSTYKIENAVNKFGGIVTNTDLQSHLTGKKQTKISADSTLQTIKYSVENNIILRIPNTKLDTVIKSIAKEIDYLDFRVIKADDVSLQLLAADLSQQRLSDHTKRLQNDIDQKGKKLNDIADAENDVLNKKQQSENAKIQNLAMRDQIAYSTITLAIYQNETIKQELVAIEKDNQAYGNFGLEILDGLKTGWSILASIIAFVVQLWSIILLALLGIFIYRKFLKSVKPV</sequence>
<dbReference type="InterPro" id="IPR025645">
    <property type="entry name" value="DUF4349"/>
</dbReference>
<evidence type="ECO:0000313" key="3">
    <source>
        <dbReference type="EMBL" id="SDJ72970.1"/>
    </source>
</evidence>
<organism evidence="3 4">
    <name type="scientific">Flavobacterium noncentrifugens</name>
    <dbReference type="NCBI Taxonomy" id="1128970"/>
    <lineage>
        <taxon>Bacteria</taxon>
        <taxon>Pseudomonadati</taxon>
        <taxon>Bacteroidota</taxon>
        <taxon>Flavobacteriia</taxon>
        <taxon>Flavobacteriales</taxon>
        <taxon>Flavobacteriaceae</taxon>
        <taxon>Flavobacterium</taxon>
    </lineage>
</organism>
<evidence type="ECO:0000256" key="1">
    <source>
        <dbReference type="SAM" id="Phobius"/>
    </source>
</evidence>
<keyword evidence="1" id="KW-0472">Membrane</keyword>
<reference evidence="3 4" key="1">
    <citation type="submission" date="2016-10" db="EMBL/GenBank/DDBJ databases">
        <authorList>
            <person name="de Groot N.N."/>
        </authorList>
    </citation>
    <scope>NUCLEOTIDE SEQUENCE [LARGE SCALE GENOMIC DNA]</scope>
    <source>
        <strain evidence="3 4">CGMCC 1.10076</strain>
    </source>
</reference>
<dbReference type="OrthoDB" id="8704559at2"/>
<feature type="transmembrane region" description="Helical" evidence="1">
    <location>
        <begin position="266"/>
        <end position="293"/>
    </location>
</feature>
<protein>
    <recommendedName>
        <fullName evidence="2">DUF4349 domain-containing protein</fullName>
    </recommendedName>
</protein>
<dbReference type="PROSITE" id="PS51257">
    <property type="entry name" value="PROKAR_LIPOPROTEIN"/>
    <property type="match status" value="1"/>
</dbReference>
<keyword evidence="1" id="KW-1133">Transmembrane helix</keyword>
<keyword evidence="4" id="KW-1185">Reference proteome</keyword>
<dbReference type="AlphaFoldDB" id="A0A1G8W625"/>
<dbReference type="Pfam" id="PF14257">
    <property type="entry name" value="DUF4349"/>
    <property type="match status" value="1"/>
</dbReference>
<evidence type="ECO:0000259" key="2">
    <source>
        <dbReference type="Pfam" id="PF14257"/>
    </source>
</evidence>
<dbReference type="Proteomes" id="UP000199580">
    <property type="component" value="Unassembled WGS sequence"/>
</dbReference>